<sequence length="138" mass="14918">MRQALEAAHRGFGESCVIGVAEAGKEIATRSFQLVTGRRWLGTAFGGWKSSEDVPKLVNKTVTGEWPSKHMSLTSSRDSKQSISALKSSTRATVSELSSRYLTLLRSKHPKSGWLAAQSCKTVCTKLLSTTATLLMAS</sequence>
<evidence type="ECO:0000256" key="1">
    <source>
        <dbReference type="ARBA" id="ARBA00022723"/>
    </source>
</evidence>
<dbReference type="GO" id="GO:0005829">
    <property type="term" value="C:cytosol"/>
    <property type="evidence" value="ECO:0007669"/>
    <property type="project" value="TreeGrafter"/>
</dbReference>
<evidence type="ECO:0000256" key="2">
    <source>
        <dbReference type="ARBA" id="ARBA00022833"/>
    </source>
</evidence>
<accession>A0A5K1HK27</accession>
<name>A0A5K1HK27_9MAGN</name>
<organism evidence="4">
    <name type="scientific">Nymphaea colorata</name>
    <name type="common">pocket water lily</name>
    <dbReference type="NCBI Taxonomy" id="210225"/>
    <lineage>
        <taxon>Eukaryota</taxon>
        <taxon>Viridiplantae</taxon>
        <taxon>Streptophyta</taxon>
        <taxon>Embryophyta</taxon>
        <taxon>Tracheophyta</taxon>
        <taxon>Spermatophyta</taxon>
        <taxon>Magnoliopsida</taxon>
        <taxon>Nymphaeales</taxon>
        <taxon>Nymphaeaceae</taxon>
        <taxon>Nymphaea</taxon>
    </lineage>
</organism>
<evidence type="ECO:0000313" key="4">
    <source>
        <dbReference type="EMBL" id="VVW88355.1"/>
    </source>
</evidence>
<dbReference type="Gene3D" id="3.40.50.720">
    <property type="entry name" value="NAD(P)-binding Rossmann-like Domain"/>
    <property type="match status" value="1"/>
</dbReference>
<dbReference type="PANTHER" id="PTHR43880:SF12">
    <property type="entry name" value="ALCOHOL DEHYDROGENASE CLASS-3"/>
    <property type="match status" value="1"/>
</dbReference>
<dbReference type="GO" id="GO:0046294">
    <property type="term" value="P:formaldehyde catabolic process"/>
    <property type="evidence" value="ECO:0007669"/>
    <property type="project" value="TreeGrafter"/>
</dbReference>
<keyword evidence="3" id="KW-0520">NAD</keyword>
<dbReference type="AlphaFoldDB" id="A0A5K1HK27"/>
<protein>
    <submittedName>
        <fullName evidence="4">Uncharacterized protein</fullName>
    </submittedName>
</protein>
<dbReference type="GO" id="GO:0051903">
    <property type="term" value="F:S-(hydroxymethyl)glutathione dehydrogenase [NAD(P)+] activity"/>
    <property type="evidence" value="ECO:0007669"/>
    <property type="project" value="TreeGrafter"/>
</dbReference>
<gene>
    <name evidence="4" type="ORF">NYM_LOCUS30061</name>
</gene>
<dbReference type="PANTHER" id="PTHR43880">
    <property type="entry name" value="ALCOHOL DEHYDROGENASE"/>
    <property type="match status" value="1"/>
</dbReference>
<keyword evidence="1" id="KW-0479">Metal-binding</keyword>
<proteinExistence type="predicted"/>
<keyword evidence="2" id="KW-0862">Zinc</keyword>
<dbReference type="GO" id="GO:0008270">
    <property type="term" value="F:zinc ion binding"/>
    <property type="evidence" value="ECO:0007669"/>
    <property type="project" value="TreeGrafter"/>
</dbReference>
<reference evidence="4" key="1">
    <citation type="submission" date="2019-09" db="EMBL/GenBank/DDBJ databases">
        <authorList>
            <person name="Zhang L."/>
        </authorList>
    </citation>
    <scope>NUCLEOTIDE SEQUENCE</scope>
</reference>
<dbReference type="Gene3D" id="3.90.180.10">
    <property type="entry name" value="Medium-chain alcohol dehydrogenases, catalytic domain"/>
    <property type="match status" value="1"/>
</dbReference>
<evidence type="ECO:0000256" key="3">
    <source>
        <dbReference type="ARBA" id="ARBA00023027"/>
    </source>
</evidence>
<dbReference type="EMBL" id="LR722140">
    <property type="protein sequence ID" value="VVW88355.1"/>
    <property type="molecule type" value="Genomic_DNA"/>
</dbReference>